<reference evidence="1 2" key="1">
    <citation type="submission" date="2020-08" db="EMBL/GenBank/DDBJ databases">
        <title>Bridging the membrane lipid divide: bacteria of the FCB group superphylum have the potential to synthesize archaeal ether lipids.</title>
        <authorList>
            <person name="Villanueva L."/>
            <person name="Von Meijenfeldt F.A.B."/>
            <person name="Westbye A.B."/>
            <person name="Yadav S."/>
            <person name="Hopmans E.C."/>
            <person name="Dutilh B.E."/>
            <person name="Sinninghe Damste J.S."/>
        </authorList>
    </citation>
    <scope>NUCLEOTIDE SEQUENCE [LARGE SCALE GENOMIC DNA]</scope>
    <source>
        <strain evidence="1">NIOZ-UU47</strain>
    </source>
</reference>
<gene>
    <name evidence="1" type="ORF">H8E41_04520</name>
</gene>
<evidence type="ECO:0000313" key="1">
    <source>
        <dbReference type="EMBL" id="MBC8317147.1"/>
    </source>
</evidence>
<organism evidence="1 2">
    <name type="scientific">Candidatus Desulfobia pelagia</name>
    <dbReference type="NCBI Taxonomy" id="2841692"/>
    <lineage>
        <taxon>Bacteria</taxon>
        <taxon>Pseudomonadati</taxon>
        <taxon>Thermodesulfobacteriota</taxon>
        <taxon>Desulfobulbia</taxon>
        <taxon>Desulfobulbales</taxon>
        <taxon>Desulfobulbaceae</taxon>
        <taxon>Candidatus Desulfobia</taxon>
    </lineage>
</organism>
<accession>A0A8J6ND74</accession>
<evidence type="ECO:0000313" key="2">
    <source>
        <dbReference type="Proteomes" id="UP000614424"/>
    </source>
</evidence>
<name>A0A8J6ND74_9BACT</name>
<proteinExistence type="predicted"/>
<protein>
    <submittedName>
        <fullName evidence="1">Uncharacterized protein</fullName>
    </submittedName>
</protein>
<comment type="caution">
    <text evidence="1">The sequence shown here is derived from an EMBL/GenBank/DDBJ whole genome shotgun (WGS) entry which is preliminary data.</text>
</comment>
<dbReference type="Proteomes" id="UP000614424">
    <property type="component" value="Unassembled WGS sequence"/>
</dbReference>
<dbReference type="EMBL" id="JACNJZ010000073">
    <property type="protein sequence ID" value="MBC8317147.1"/>
    <property type="molecule type" value="Genomic_DNA"/>
</dbReference>
<sequence length="56" mass="6444">MRARLSDMDAGQEFHFLCVEKMAEKMDRVVALGNGEIFNRDIRSYGVVISVRKKEP</sequence>
<dbReference type="AlphaFoldDB" id="A0A8J6ND74"/>